<proteinExistence type="inferred from homology"/>
<dbReference type="OrthoDB" id="9791248at2"/>
<comment type="function">
    <text evidence="1">Required for nicotinamide riboside transport across the inner membrane.</text>
</comment>
<keyword evidence="12" id="KW-1185">Reference proteome</keyword>
<evidence type="ECO:0000256" key="8">
    <source>
        <dbReference type="ARBA" id="ARBA00022989"/>
    </source>
</evidence>
<dbReference type="KEGG" id="scn:Solca_4470"/>
<evidence type="ECO:0000313" key="12">
    <source>
        <dbReference type="Proteomes" id="UP000007590"/>
    </source>
</evidence>
<reference evidence="11" key="1">
    <citation type="submission" date="2012-02" db="EMBL/GenBank/DDBJ databases">
        <title>The complete genome of Solitalea canadensis DSM 3403.</title>
        <authorList>
            <consortium name="US DOE Joint Genome Institute (JGI-PGF)"/>
            <person name="Lucas S."/>
            <person name="Copeland A."/>
            <person name="Lapidus A."/>
            <person name="Glavina del Rio T."/>
            <person name="Dalin E."/>
            <person name="Tice H."/>
            <person name="Bruce D."/>
            <person name="Goodwin L."/>
            <person name="Pitluck S."/>
            <person name="Peters L."/>
            <person name="Ovchinnikova G."/>
            <person name="Lu M."/>
            <person name="Kyrpides N."/>
            <person name="Mavromatis K."/>
            <person name="Ivanova N."/>
            <person name="Brettin T."/>
            <person name="Detter J.C."/>
            <person name="Han C."/>
            <person name="Larimer F."/>
            <person name="Land M."/>
            <person name="Hauser L."/>
            <person name="Markowitz V."/>
            <person name="Cheng J.-F."/>
            <person name="Hugenholtz P."/>
            <person name="Woyke T."/>
            <person name="Wu D."/>
            <person name="Spring S."/>
            <person name="Schroeder M."/>
            <person name="Kopitz M."/>
            <person name="Brambilla E."/>
            <person name="Klenk H.-P."/>
            <person name="Eisen J.A."/>
        </authorList>
    </citation>
    <scope>NUCLEOTIDE SEQUENCE</scope>
    <source>
        <strain evidence="11">DSM 3403</strain>
    </source>
</reference>
<evidence type="ECO:0000256" key="3">
    <source>
        <dbReference type="ARBA" id="ARBA00006669"/>
    </source>
</evidence>
<feature type="transmembrane region" description="Helical" evidence="10">
    <location>
        <begin position="43"/>
        <end position="62"/>
    </location>
</feature>
<dbReference type="Proteomes" id="UP000007590">
    <property type="component" value="Chromosome"/>
</dbReference>
<evidence type="ECO:0000313" key="11">
    <source>
        <dbReference type="EMBL" id="AFD09460.1"/>
    </source>
</evidence>
<name>H8KNC7_SOLCM</name>
<evidence type="ECO:0000256" key="1">
    <source>
        <dbReference type="ARBA" id="ARBA00002672"/>
    </source>
</evidence>
<evidence type="ECO:0000256" key="9">
    <source>
        <dbReference type="ARBA" id="ARBA00023136"/>
    </source>
</evidence>
<dbReference type="InterPro" id="IPR006419">
    <property type="entry name" value="NMN_transpt_PnuC"/>
</dbReference>
<comment type="subcellular location">
    <subcellularLocation>
        <location evidence="2">Cell membrane</location>
        <topology evidence="2">Multi-pass membrane protein</topology>
    </subcellularLocation>
</comment>
<dbReference type="NCBIfam" id="TIGR01528">
    <property type="entry name" value="NMN_trans_PnuC"/>
    <property type="match status" value="1"/>
</dbReference>
<evidence type="ECO:0000256" key="4">
    <source>
        <dbReference type="ARBA" id="ARBA00017522"/>
    </source>
</evidence>
<feature type="transmembrane region" description="Helical" evidence="10">
    <location>
        <begin position="192"/>
        <end position="210"/>
    </location>
</feature>
<feature type="transmembrane region" description="Helical" evidence="10">
    <location>
        <begin position="68"/>
        <end position="85"/>
    </location>
</feature>
<accession>H8KNC7</accession>
<dbReference type="GO" id="GO:0005886">
    <property type="term" value="C:plasma membrane"/>
    <property type="evidence" value="ECO:0007669"/>
    <property type="project" value="UniProtKB-SubCell"/>
</dbReference>
<dbReference type="PANTHER" id="PTHR36122">
    <property type="entry name" value="NICOTINAMIDE RIBOSIDE TRANSPORTER PNUC"/>
    <property type="match status" value="1"/>
</dbReference>
<dbReference type="GO" id="GO:0034257">
    <property type="term" value="F:nicotinamide riboside transmembrane transporter activity"/>
    <property type="evidence" value="ECO:0007669"/>
    <property type="project" value="InterPro"/>
</dbReference>
<comment type="similarity">
    <text evidence="3">Belongs to the nicotinamide ribonucleoside (NR) uptake permease (TC 4.B.1) family.</text>
</comment>
<sequence>MLHFFDIDHTWFTVMGYPMSHIEFWGTIAGAVAVWLSSRANIWSWPLGLINVTLFFFIFFQIQLYPDMFLQVFFFITNIIGWWNWAHPKPEEADRKHELKVSFTAVKWLLSLLAIGFIGTYLLGNLAQNLHTWLPLIFKKPSAFPHLDSFVLSFSIIATFMMIRKKIECWIVWLAVDVVCTYIYFIKGVRFISVEYFVFCIIAALGYWFWYKEYKSYQNNNVSAAINK</sequence>
<evidence type="ECO:0000256" key="7">
    <source>
        <dbReference type="ARBA" id="ARBA00022692"/>
    </source>
</evidence>
<dbReference type="PANTHER" id="PTHR36122:SF2">
    <property type="entry name" value="NICOTINAMIDE RIBOSIDE TRANSPORTER PNUC"/>
    <property type="match status" value="1"/>
</dbReference>
<keyword evidence="5" id="KW-0813">Transport</keyword>
<dbReference type="STRING" id="929556.Solca_4470"/>
<keyword evidence="6" id="KW-1003">Cell membrane</keyword>
<organism evidence="11 12">
    <name type="scientific">Solitalea canadensis (strain ATCC 29591 / DSM 3403 / JCM 21819 / LMG 8368 / NBRC 15130 / NCIMB 12057 / USAM 9D)</name>
    <name type="common">Flexibacter canadensis</name>
    <dbReference type="NCBI Taxonomy" id="929556"/>
    <lineage>
        <taxon>Bacteria</taxon>
        <taxon>Pseudomonadati</taxon>
        <taxon>Bacteroidota</taxon>
        <taxon>Sphingobacteriia</taxon>
        <taxon>Sphingobacteriales</taxon>
        <taxon>Sphingobacteriaceae</taxon>
        <taxon>Solitalea</taxon>
    </lineage>
</organism>
<dbReference type="RefSeq" id="WP_014682682.1">
    <property type="nucleotide sequence ID" value="NC_017770.1"/>
</dbReference>
<feature type="transmembrane region" description="Helical" evidence="10">
    <location>
        <begin position="105"/>
        <end position="123"/>
    </location>
</feature>
<gene>
    <name evidence="11" type="ordered locus">Solca_4470</name>
</gene>
<keyword evidence="7 10" id="KW-0812">Transmembrane</keyword>
<dbReference type="AlphaFoldDB" id="H8KNC7"/>
<dbReference type="EMBL" id="CP003349">
    <property type="protein sequence ID" value="AFD09460.1"/>
    <property type="molecule type" value="Genomic_DNA"/>
</dbReference>
<keyword evidence="8 10" id="KW-1133">Transmembrane helix</keyword>
<evidence type="ECO:0000256" key="6">
    <source>
        <dbReference type="ARBA" id="ARBA00022475"/>
    </source>
</evidence>
<dbReference type="Pfam" id="PF04973">
    <property type="entry name" value="NMN_transporter"/>
    <property type="match status" value="1"/>
</dbReference>
<dbReference type="eggNOG" id="COG3201">
    <property type="taxonomic scope" value="Bacteria"/>
</dbReference>
<dbReference type="HOGENOM" id="CLU_076589_2_0_10"/>
<feature type="transmembrane region" description="Helical" evidence="10">
    <location>
        <begin position="15"/>
        <end position="36"/>
    </location>
</feature>
<feature type="transmembrane region" description="Helical" evidence="10">
    <location>
        <begin position="170"/>
        <end position="186"/>
    </location>
</feature>
<protein>
    <recommendedName>
        <fullName evidence="4">Nicotinamide riboside transporter PnuC</fullName>
    </recommendedName>
</protein>
<keyword evidence="9 10" id="KW-0472">Membrane</keyword>
<evidence type="ECO:0000256" key="5">
    <source>
        <dbReference type="ARBA" id="ARBA00022448"/>
    </source>
</evidence>
<evidence type="ECO:0000256" key="2">
    <source>
        <dbReference type="ARBA" id="ARBA00004651"/>
    </source>
</evidence>
<feature type="transmembrane region" description="Helical" evidence="10">
    <location>
        <begin position="143"/>
        <end position="163"/>
    </location>
</feature>
<evidence type="ECO:0000256" key="10">
    <source>
        <dbReference type="SAM" id="Phobius"/>
    </source>
</evidence>